<feature type="binding site" evidence="6">
    <location>
        <position position="110"/>
    </location>
    <ligand>
        <name>Mg(2+)</name>
        <dbReference type="ChEBI" id="CHEBI:18420"/>
        <label>1</label>
        <note>catalytic</note>
    </ligand>
</feature>
<dbReference type="Gene3D" id="3.40.190.80">
    <property type="match status" value="1"/>
</dbReference>
<dbReference type="EMBL" id="CP021417">
    <property type="protein sequence ID" value="ARU46289.1"/>
    <property type="molecule type" value="Genomic_DNA"/>
</dbReference>
<dbReference type="PROSITE" id="PS00630">
    <property type="entry name" value="IMP_2"/>
    <property type="match status" value="1"/>
</dbReference>
<sequence length="310" mass="32685">MSDNNIHSADSYVTQEGYTCIRDEQAIALLTTEHDTEISNAVQLAGDAIAIADCAAAAIRRQVAQLGDISDFVQTKSSPVDPVTVVDTEAERIITEEIARRRPSDGIIGEEGSDLVSVSGVTWIVDPIDGTVNFLYGIPHYAVSIAAAIDGKVVAGAVVNVVTGRIYAAAIGAGAIAADEGGDWSVIGVRYVRDLATALVATGFSYAAKRRKEQAELLVHVLPHVRDIRRMGSAALDLCSVAEGKIDAYFEHGLNSWDYAAGALIAAEAGAVVRIPALSTPGTSGEILWVSSPSISMELEKLITSHNVRN</sequence>
<organism evidence="7 8">
    <name type="scientific">Corynebacterium silvaticum</name>
    <dbReference type="NCBI Taxonomy" id="2320431"/>
    <lineage>
        <taxon>Bacteria</taxon>
        <taxon>Bacillati</taxon>
        <taxon>Actinomycetota</taxon>
        <taxon>Actinomycetes</taxon>
        <taxon>Mycobacteriales</taxon>
        <taxon>Corynebacteriaceae</taxon>
        <taxon>Corynebacterium</taxon>
    </lineage>
</organism>
<feature type="binding site" evidence="6">
    <location>
        <position position="128"/>
    </location>
    <ligand>
        <name>Mg(2+)</name>
        <dbReference type="ChEBI" id="CHEBI:18420"/>
        <label>1</label>
        <note>catalytic</note>
    </ligand>
</feature>
<keyword evidence="3 6" id="KW-0479">Metal-binding</keyword>
<feature type="binding site" evidence="6">
    <location>
        <position position="129"/>
    </location>
    <ligand>
        <name>Mg(2+)</name>
        <dbReference type="ChEBI" id="CHEBI:18420"/>
        <label>1</label>
        <note>catalytic</note>
    </ligand>
</feature>
<dbReference type="GO" id="GO:0006020">
    <property type="term" value="P:inositol metabolic process"/>
    <property type="evidence" value="ECO:0007669"/>
    <property type="project" value="TreeGrafter"/>
</dbReference>
<comment type="catalytic activity">
    <reaction evidence="1">
        <text>a myo-inositol phosphate + H2O = myo-inositol + phosphate</text>
        <dbReference type="Rhea" id="RHEA:24056"/>
        <dbReference type="ChEBI" id="CHEBI:15377"/>
        <dbReference type="ChEBI" id="CHEBI:17268"/>
        <dbReference type="ChEBI" id="CHEBI:43474"/>
        <dbReference type="ChEBI" id="CHEBI:84139"/>
        <dbReference type="EC" id="3.1.3.25"/>
    </reaction>
</comment>
<reference evidence="7 8" key="4">
    <citation type="journal article" date="2020" name="PLoS ONE">
        <title>Taxonomic classification of strain PO100/5 shows a broader geographic distribution and genetic markers of the recently described Corynebacterium silvaticum.</title>
        <authorList>
            <person name="Viana M.V.C."/>
            <person name="Profeta R."/>
            <person name="da Silva A.L."/>
            <person name="Hurtado R."/>
            <person name="Cerqueira J.C."/>
            <person name="Ribeiro B.F.S."/>
            <person name="Almeida M.O."/>
            <person name="Morais-Rodrigues F."/>
            <person name="Soares S.C."/>
            <person name="Oliveira M."/>
            <person name="Tavares L."/>
            <person name="Figueiredo H."/>
            <person name="Wattam A.R."/>
            <person name="Barh D."/>
            <person name="Ghosh P."/>
            <person name="Silva A."/>
            <person name="Azevedo V."/>
        </authorList>
    </citation>
    <scope>NUCLEOTIDE SEQUENCE [LARGE SCALE GENOMIC DNA]</scope>
    <source>
        <strain evidence="7 8">PO100/5</strain>
    </source>
</reference>
<evidence type="ECO:0000313" key="7">
    <source>
        <dbReference type="EMBL" id="ARU46289.1"/>
    </source>
</evidence>
<dbReference type="GO" id="GO:0046872">
    <property type="term" value="F:metal ion binding"/>
    <property type="evidence" value="ECO:0007669"/>
    <property type="project" value="UniProtKB-KW"/>
</dbReference>
<dbReference type="PRINTS" id="PR00377">
    <property type="entry name" value="IMPHPHTASES"/>
</dbReference>
<evidence type="ECO:0000256" key="3">
    <source>
        <dbReference type="ARBA" id="ARBA00022723"/>
    </source>
</evidence>
<dbReference type="GO" id="GO:0007165">
    <property type="term" value="P:signal transduction"/>
    <property type="evidence" value="ECO:0007669"/>
    <property type="project" value="TreeGrafter"/>
</dbReference>
<comment type="cofactor">
    <cofactor evidence="6">
        <name>Mg(2+)</name>
        <dbReference type="ChEBI" id="CHEBI:18420"/>
    </cofactor>
</comment>
<dbReference type="Gene3D" id="3.30.540.10">
    <property type="entry name" value="Fructose-1,6-Bisphosphatase, subunit A, domain 1"/>
    <property type="match status" value="1"/>
</dbReference>
<dbReference type="PROSITE" id="PS00629">
    <property type="entry name" value="IMP_1"/>
    <property type="match status" value="1"/>
</dbReference>
<evidence type="ECO:0000256" key="6">
    <source>
        <dbReference type="PIRSR" id="PIRSR600760-2"/>
    </source>
</evidence>
<dbReference type="RefSeq" id="WP_087454102.1">
    <property type="nucleotide sequence ID" value="NZ_CP021417.2"/>
</dbReference>
<keyword evidence="4" id="KW-0378">Hydrolase</keyword>
<dbReference type="Pfam" id="PF00459">
    <property type="entry name" value="Inositol_P"/>
    <property type="match status" value="1"/>
</dbReference>
<dbReference type="SUPFAM" id="SSF56655">
    <property type="entry name" value="Carbohydrate phosphatase"/>
    <property type="match status" value="1"/>
</dbReference>
<dbReference type="KEGG" id="csil:CBE74_07095"/>
<dbReference type="InterPro" id="IPR020550">
    <property type="entry name" value="Inositol_monophosphatase_CS"/>
</dbReference>
<dbReference type="EC" id="3.1.3.25" evidence="2"/>
<protein>
    <recommendedName>
        <fullName evidence="2">inositol-phosphate phosphatase</fullName>
        <ecNumber evidence="2">3.1.3.25</ecNumber>
    </recommendedName>
</protein>
<proteinExistence type="predicted"/>
<dbReference type="Proteomes" id="UP000195652">
    <property type="component" value="Chromosome"/>
</dbReference>
<keyword evidence="5 6" id="KW-0460">Magnesium</keyword>
<dbReference type="InterPro" id="IPR020583">
    <property type="entry name" value="Inositol_monoP_metal-BS"/>
</dbReference>
<feature type="binding site" evidence="6">
    <location>
        <position position="258"/>
    </location>
    <ligand>
        <name>Mg(2+)</name>
        <dbReference type="ChEBI" id="CHEBI:18420"/>
        <label>1</label>
        <note>catalytic</note>
    </ligand>
</feature>
<evidence type="ECO:0000256" key="1">
    <source>
        <dbReference type="ARBA" id="ARBA00001033"/>
    </source>
</evidence>
<reference evidence="7 8" key="1">
    <citation type="journal article" date="2014" name="BMC Vet. Res.">
        <title>First report of Corynebacterium pseudotuberculosis from caseous lymphadenitis lesions in Black Alentejano pig (Sus scrofa domesticus).</title>
        <authorList>
            <person name="Oliveira M."/>
            <person name="Barroco C."/>
            <person name="Mottola C."/>
            <person name="Santos R."/>
            <person name="Lemsaddek A."/>
            <person name="Tavares L."/>
            <person name="Semedo-Lemsaddek T."/>
        </authorList>
    </citation>
    <scope>NUCLEOTIDE SEQUENCE [LARGE SCALE GENOMIC DNA]</scope>
    <source>
        <strain evidence="7 8">PO100/5</strain>
    </source>
</reference>
<dbReference type="GO" id="GO:0046854">
    <property type="term" value="P:phosphatidylinositol phosphate biosynthetic process"/>
    <property type="evidence" value="ECO:0007669"/>
    <property type="project" value="InterPro"/>
</dbReference>
<dbReference type="PANTHER" id="PTHR20854:SF4">
    <property type="entry name" value="INOSITOL-1-MONOPHOSPHATASE-RELATED"/>
    <property type="match status" value="1"/>
</dbReference>
<evidence type="ECO:0000256" key="5">
    <source>
        <dbReference type="ARBA" id="ARBA00022842"/>
    </source>
</evidence>
<reference evidence="7 8" key="3">
    <citation type="journal article" date="2020" name="Int. J. Syst. Evol. Microbiol.">
        <title>Corynebacterium silvaticum sp. nov., a unique group of NTTB corynebacteria in wild boar and roe deer.</title>
        <authorList>
            <person name="Dangel A."/>
            <person name="Berger A."/>
            <person name="Rau J."/>
            <person name="Eisenberg T."/>
            <person name="Kampfer P."/>
            <person name="Margos G."/>
            <person name="Contzen M."/>
            <person name="Busse H.J."/>
            <person name="Konrad R."/>
            <person name="Peters M."/>
            <person name="Sting R."/>
            <person name="Sing A."/>
        </authorList>
    </citation>
    <scope>NUCLEOTIDE SEQUENCE [LARGE SCALE GENOMIC DNA]</scope>
    <source>
        <strain evidence="7 8">PO100/5</strain>
    </source>
</reference>
<name>A0A7Y4LGB2_9CORY</name>
<evidence type="ECO:0000256" key="2">
    <source>
        <dbReference type="ARBA" id="ARBA00013106"/>
    </source>
</evidence>
<dbReference type="GeneID" id="75008017"/>
<accession>A0A7Y4LGB2</accession>
<feature type="binding site" evidence="6">
    <location>
        <position position="126"/>
    </location>
    <ligand>
        <name>Mg(2+)</name>
        <dbReference type="ChEBI" id="CHEBI:18420"/>
        <label>1</label>
        <note>catalytic</note>
    </ligand>
</feature>
<dbReference type="AlphaFoldDB" id="A0A7Y4LGB2"/>
<gene>
    <name evidence="7" type="ORF">CBE74_07095</name>
</gene>
<evidence type="ECO:0000313" key="8">
    <source>
        <dbReference type="Proteomes" id="UP000195652"/>
    </source>
</evidence>
<evidence type="ECO:0000256" key="4">
    <source>
        <dbReference type="ARBA" id="ARBA00022801"/>
    </source>
</evidence>
<reference evidence="7 8" key="2">
    <citation type="journal article" date="2020" name="Antonie Van Leeuwenhoek">
        <title>Phylogenomic characterisation of a novel corynebacterial species pathogenic to animals.</title>
        <authorList>
            <person name="Moller J."/>
            <person name="Musella L."/>
            <person name="Melnikov V."/>
            <person name="Geissdorfer W."/>
            <person name="Burkovski A."/>
            <person name="Sangal V."/>
        </authorList>
    </citation>
    <scope>NUCLEOTIDE SEQUENCE [LARGE SCALE GENOMIC DNA]</scope>
    <source>
        <strain evidence="7 8">PO100/5</strain>
    </source>
</reference>
<keyword evidence="8" id="KW-1185">Reference proteome</keyword>
<dbReference type="InterPro" id="IPR000760">
    <property type="entry name" value="Inositol_monophosphatase-like"/>
</dbReference>
<dbReference type="GO" id="GO:0008934">
    <property type="term" value="F:inositol monophosphate 1-phosphatase activity"/>
    <property type="evidence" value="ECO:0007669"/>
    <property type="project" value="TreeGrafter"/>
</dbReference>
<dbReference type="PANTHER" id="PTHR20854">
    <property type="entry name" value="INOSITOL MONOPHOSPHATASE"/>
    <property type="match status" value="1"/>
</dbReference>